<reference evidence="2 3" key="1">
    <citation type="submission" date="2012-06" db="EMBL/GenBank/DDBJ databases">
        <title>Draft Genome Sequence of Lactobacillus pasteurii CRBIP 24.76T.</title>
        <authorList>
            <person name="Cousin S."/>
            <person name="Bouchier C."/>
            <person name="Loux V."/>
            <person name="Ma L."/>
            <person name="Creno S."/>
            <person name="Bizet C."/>
            <person name="Clermont D."/>
        </authorList>
    </citation>
    <scope>NUCLEOTIDE SEQUENCE [LARGE SCALE GENOMIC DNA]</scope>
    <source>
        <strain evidence="3">CRBIP 24.76T</strain>
    </source>
</reference>
<dbReference type="AlphaFoldDB" id="I7J0A5"/>
<dbReference type="Proteomes" id="UP000009311">
    <property type="component" value="Unassembled WGS sequence"/>
</dbReference>
<accession>I7J0A5</accession>
<evidence type="ECO:0000256" key="1">
    <source>
        <dbReference type="SAM" id="Phobius"/>
    </source>
</evidence>
<name>I7J0A5_9LACO</name>
<gene>
    <name evidence="2" type="ORF">BN53_05775</name>
</gene>
<feature type="transmembrane region" description="Helical" evidence="1">
    <location>
        <begin position="193"/>
        <end position="211"/>
    </location>
</feature>
<protein>
    <submittedName>
        <fullName evidence="2">Uncharacterized protein</fullName>
    </submittedName>
</protein>
<keyword evidence="1" id="KW-0472">Membrane</keyword>
<evidence type="ECO:0000313" key="3">
    <source>
        <dbReference type="Proteomes" id="UP000009311"/>
    </source>
</evidence>
<evidence type="ECO:0000313" key="2">
    <source>
        <dbReference type="EMBL" id="CCI85592.1"/>
    </source>
</evidence>
<dbReference type="EMBL" id="CAKD01000023">
    <property type="protein sequence ID" value="CCI85592.1"/>
    <property type="molecule type" value="Genomic_DNA"/>
</dbReference>
<dbReference type="PATRIC" id="fig|1423790.3.peg.242"/>
<organism evidence="2 3">
    <name type="scientific">Lactobacillus pasteurii DSM 23907 = CRBIP 24.76</name>
    <dbReference type="NCBI Taxonomy" id="1423790"/>
    <lineage>
        <taxon>Bacteria</taxon>
        <taxon>Bacillati</taxon>
        <taxon>Bacillota</taxon>
        <taxon>Bacilli</taxon>
        <taxon>Lactobacillales</taxon>
        <taxon>Lactobacillaceae</taxon>
        <taxon>Lactobacillus</taxon>
    </lineage>
</organism>
<feature type="transmembrane region" description="Helical" evidence="1">
    <location>
        <begin position="93"/>
        <end position="118"/>
    </location>
</feature>
<keyword evidence="1" id="KW-0812">Transmembrane</keyword>
<feature type="transmembrane region" description="Helical" evidence="1">
    <location>
        <begin position="155"/>
        <end position="172"/>
    </location>
</feature>
<keyword evidence="3" id="KW-1185">Reference proteome</keyword>
<keyword evidence="1" id="KW-1133">Transmembrane helix</keyword>
<comment type="caution">
    <text evidence="2">The sequence shown here is derived from an EMBL/GenBank/DDBJ whole genome shotgun (WGS) entry which is preliminary data.</text>
</comment>
<feature type="transmembrane region" description="Helical" evidence="1">
    <location>
        <begin position="47"/>
        <end position="72"/>
    </location>
</feature>
<sequence>MFLQKWQLAHFTLVLQLLAIIFCSIMIATRSNSDFISWIGIAQEGSIASSISALLVQTTILADMIFFALIYIKGLRMLLSQTWHLLPISSSKLYLANLLTNVLSCAYIFVIQIIGVLAGEFILSLVDKKYQFWQFLGENFQSFTSQSSAAIMDDLAPFIFLILIVLFLTSFVDFTNFSSRVVTDFLPLKNIKWVRWAINVILVIIGMYLFMKLDTYFGRMYYSQASKLNYIAQNLRFVNISNLELLFGTIIFGGIDIYLINRYLETRIK</sequence>
<dbReference type="STRING" id="1423790.BN53_05775"/>
<proteinExistence type="predicted"/>
<feature type="transmembrane region" description="Helical" evidence="1">
    <location>
        <begin position="245"/>
        <end position="264"/>
    </location>
</feature>
<feature type="transmembrane region" description="Helical" evidence="1">
    <location>
        <begin position="7"/>
        <end position="27"/>
    </location>
</feature>
<dbReference type="eggNOG" id="ENOG5030GID">
    <property type="taxonomic scope" value="Bacteria"/>
</dbReference>